<dbReference type="EMBL" id="JAWDIE010000019">
    <property type="protein sequence ID" value="MEJ7139093.1"/>
    <property type="molecule type" value="Genomic_DNA"/>
</dbReference>
<accession>A0ACC6P4D8</accession>
<dbReference type="Proteomes" id="UP001364695">
    <property type="component" value="Unassembled WGS sequence"/>
</dbReference>
<name>A0ACC6P4D8_9BURK</name>
<keyword evidence="2" id="KW-1185">Reference proteome</keyword>
<gene>
    <name evidence="1" type="ORF">RV045_11735</name>
</gene>
<evidence type="ECO:0000313" key="2">
    <source>
        <dbReference type="Proteomes" id="UP001364695"/>
    </source>
</evidence>
<sequence length="160" mass="18264">MDLLLWRHAHAHAAQEGQSDLDRALSPKGHRQAQRMAAWLRRRLPDDTLVCSSPARRAIETVEALERDYQRQPVMDPQGRARVVLDFLQWPPTPRQQALAPTLLLVSHQPLLGDMLGLLLGLGQSQGSLIIRKGDVWWLRCEPDKRHRIIVRQVTSVDLL</sequence>
<organism evidence="1 2">
    <name type="scientific">Amphibiibacter pelophylacis</name>
    <dbReference type="NCBI Taxonomy" id="1799477"/>
    <lineage>
        <taxon>Bacteria</taxon>
        <taxon>Pseudomonadati</taxon>
        <taxon>Pseudomonadota</taxon>
        <taxon>Betaproteobacteria</taxon>
        <taxon>Burkholderiales</taxon>
        <taxon>Sphaerotilaceae</taxon>
        <taxon>Amphibiibacter</taxon>
    </lineage>
</organism>
<reference evidence="1" key="1">
    <citation type="submission" date="2023-10" db="EMBL/GenBank/DDBJ databases">
        <title>Amphibacter perezi, gen. nov., sp. nov. a novel taxa of the family Comamonadaceae, class Betaproteobacteria isolated from the skin microbiota of Pelophylax perezi from different populations.</title>
        <authorList>
            <person name="Costa S."/>
            <person name="Proenca D.N."/>
            <person name="Lopes I."/>
            <person name="Morais P.V."/>
        </authorList>
    </citation>
    <scope>NUCLEOTIDE SEQUENCE</scope>
    <source>
        <strain evidence="1">SL12-8</strain>
    </source>
</reference>
<protein>
    <submittedName>
        <fullName evidence="1">Histidine phosphatase family protein</fullName>
    </submittedName>
</protein>
<comment type="caution">
    <text evidence="1">The sequence shown here is derived from an EMBL/GenBank/DDBJ whole genome shotgun (WGS) entry which is preliminary data.</text>
</comment>
<evidence type="ECO:0000313" key="1">
    <source>
        <dbReference type="EMBL" id="MEJ7139093.1"/>
    </source>
</evidence>
<proteinExistence type="predicted"/>